<keyword evidence="2" id="KW-1185">Reference proteome</keyword>
<gene>
    <name evidence="1" type="ORF">MGYG_02261</name>
</gene>
<dbReference type="InParanoid" id="E4UQL9"/>
<evidence type="ECO:0000313" key="1">
    <source>
        <dbReference type="EMBL" id="EFQ99248.1"/>
    </source>
</evidence>
<accession>E4UQL9</accession>
<name>E4UQL9_ARTGP</name>
<dbReference type="EMBL" id="DS989823">
    <property type="protein sequence ID" value="EFQ99248.1"/>
    <property type="molecule type" value="Genomic_DNA"/>
</dbReference>
<dbReference type="HOGENOM" id="CLU_2346252_0_0_1"/>
<dbReference type="AlphaFoldDB" id="E4UQL9"/>
<proteinExistence type="predicted"/>
<dbReference type="Proteomes" id="UP000002669">
    <property type="component" value="Unassembled WGS sequence"/>
</dbReference>
<organism evidence="2">
    <name type="scientific">Arthroderma gypseum (strain ATCC MYA-4604 / CBS 118893)</name>
    <name type="common">Microsporum gypseum</name>
    <dbReference type="NCBI Taxonomy" id="535722"/>
    <lineage>
        <taxon>Eukaryota</taxon>
        <taxon>Fungi</taxon>
        <taxon>Dikarya</taxon>
        <taxon>Ascomycota</taxon>
        <taxon>Pezizomycotina</taxon>
        <taxon>Eurotiomycetes</taxon>
        <taxon>Eurotiomycetidae</taxon>
        <taxon>Onygenales</taxon>
        <taxon>Arthrodermataceae</taxon>
        <taxon>Nannizzia</taxon>
    </lineage>
</organism>
<dbReference type="RefSeq" id="XP_003174731.1">
    <property type="nucleotide sequence ID" value="XM_003174683.1"/>
</dbReference>
<dbReference type="VEuPathDB" id="FungiDB:MGYG_02261"/>
<dbReference type="GeneID" id="10030032"/>
<reference evidence="2" key="1">
    <citation type="journal article" date="2012" name="MBio">
        <title>Comparative genome analysis of Trichophyton rubrum and related dermatophytes reveals candidate genes involved in infection.</title>
        <authorList>
            <person name="Martinez D.A."/>
            <person name="Oliver B.G."/>
            <person name="Graeser Y."/>
            <person name="Goldberg J.M."/>
            <person name="Li W."/>
            <person name="Martinez-Rossi N.M."/>
            <person name="Monod M."/>
            <person name="Shelest E."/>
            <person name="Barton R.C."/>
            <person name="Birch E."/>
            <person name="Brakhage A.A."/>
            <person name="Chen Z."/>
            <person name="Gurr S.J."/>
            <person name="Heiman D."/>
            <person name="Heitman J."/>
            <person name="Kosti I."/>
            <person name="Rossi A."/>
            <person name="Saif S."/>
            <person name="Samalova M."/>
            <person name="Saunders C.W."/>
            <person name="Shea T."/>
            <person name="Summerbell R.C."/>
            <person name="Xu J."/>
            <person name="Young S."/>
            <person name="Zeng Q."/>
            <person name="Birren B.W."/>
            <person name="Cuomo C.A."/>
            <person name="White T.C."/>
        </authorList>
    </citation>
    <scope>NUCLEOTIDE SEQUENCE [LARGE SCALE GENOMIC DNA]</scope>
    <source>
        <strain evidence="2">ATCC MYA-4604 / CBS 118893</strain>
    </source>
</reference>
<sequence length="97" mass="10183">MDDLLDGGGIGPLAMVWFCSAPGHASGKIESPSPLDLDLARHRRLLDGMFDRIGMGWTDVAVFAAVKGAPASVVADVDVKGLLTHDVEVVALRFGIP</sequence>
<evidence type="ECO:0000313" key="2">
    <source>
        <dbReference type="Proteomes" id="UP000002669"/>
    </source>
</evidence>
<protein>
    <submittedName>
        <fullName evidence="1">Uncharacterized protein</fullName>
    </submittedName>
</protein>